<comment type="caution">
    <text evidence="1">The sequence shown here is derived from an EMBL/GenBank/DDBJ whole genome shotgun (WGS) entry which is preliminary data.</text>
</comment>
<evidence type="ECO:0000313" key="2">
    <source>
        <dbReference type="Proteomes" id="UP001500167"/>
    </source>
</evidence>
<evidence type="ECO:0000313" key="1">
    <source>
        <dbReference type="EMBL" id="GAA4171779.1"/>
    </source>
</evidence>
<proteinExistence type="predicted"/>
<dbReference type="RefSeq" id="WP_346084935.1">
    <property type="nucleotide sequence ID" value="NZ_BAAAZK010000002.1"/>
</dbReference>
<dbReference type="EMBL" id="BAAAZK010000002">
    <property type="protein sequence ID" value="GAA4171779.1"/>
    <property type="molecule type" value="Genomic_DNA"/>
</dbReference>
<keyword evidence="2" id="KW-1185">Reference proteome</keyword>
<dbReference type="GO" id="GO:0016740">
    <property type="term" value="F:transferase activity"/>
    <property type="evidence" value="ECO:0007669"/>
    <property type="project" value="UniProtKB-KW"/>
</dbReference>
<organism evidence="1 2">
    <name type="scientific">Sphingobacterium ginsenosidimutans</name>
    <dbReference type="NCBI Taxonomy" id="687845"/>
    <lineage>
        <taxon>Bacteria</taxon>
        <taxon>Pseudomonadati</taxon>
        <taxon>Bacteroidota</taxon>
        <taxon>Sphingobacteriia</taxon>
        <taxon>Sphingobacteriales</taxon>
        <taxon>Sphingobacteriaceae</taxon>
        <taxon>Sphingobacterium</taxon>
    </lineage>
</organism>
<dbReference type="Proteomes" id="UP001500167">
    <property type="component" value="Unassembled WGS sequence"/>
</dbReference>
<keyword evidence="1" id="KW-0808">Transferase</keyword>
<sequence>MEREKIKTFAINLKHRADRRKHIIGQFERQKEFDLEIFDAIIDQNGSLGLIKSVLSIVKTASELDLDYVLICEDDHQFTEHFSSEFLLDQIHTSKRMGAEVLLGGVSWYDAAVRVKENLYWLNQFNGTQFLLIYKKLYPAILNYSFSGTDPLDIVISRISAKIFTCFPFLSQQTYFGYSDATAIHDLNQINSYELFLNTENRLEKNRKIDDFYNK</sequence>
<protein>
    <submittedName>
        <fullName evidence="1">Glycosyl transferase</fullName>
    </submittedName>
</protein>
<accession>A0ABP7ZVY2</accession>
<name>A0ABP7ZVY2_9SPHI</name>
<reference evidence="2" key="1">
    <citation type="journal article" date="2019" name="Int. J. Syst. Evol. Microbiol.">
        <title>The Global Catalogue of Microorganisms (GCM) 10K type strain sequencing project: providing services to taxonomists for standard genome sequencing and annotation.</title>
        <authorList>
            <consortium name="The Broad Institute Genomics Platform"/>
            <consortium name="The Broad Institute Genome Sequencing Center for Infectious Disease"/>
            <person name="Wu L."/>
            <person name="Ma J."/>
        </authorList>
    </citation>
    <scope>NUCLEOTIDE SEQUENCE [LARGE SCALE GENOMIC DNA]</scope>
    <source>
        <strain evidence="2">JCM 16722</strain>
    </source>
</reference>
<gene>
    <name evidence="1" type="ORF">GCM10022218_12380</name>
</gene>